<gene>
    <name evidence="2" type="ORF">VNI00_017428</name>
</gene>
<feature type="compositionally biased region" description="Basic and acidic residues" evidence="1">
    <location>
        <begin position="63"/>
        <end position="75"/>
    </location>
</feature>
<protein>
    <submittedName>
        <fullName evidence="2">Uncharacterized protein</fullName>
    </submittedName>
</protein>
<comment type="caution">
    <text evidence="2">The sequence shown here is derived from an EMBL/GenBank/DDBJ whole genome shotgun (WGS) entry which is preliminary data.</text>
</comment>
<evidence type="ECO:0000313" key="2">
    <source>
        <dbReference type="EMBL" id="KAK7021326.1"/>
    </source>
</evidence>
<feature type="region of interest" description="Disordered" evidence="1">
    <location>
        <begin position="133"/>
        <end position="157"/>
    </location>
</feature>
<accession>A0AAW0B632</accession>
<keyword evidence="3" id="KW-1185">Reference proteome</keyword>
<proteinExistence type="predicted"/>
<feature type="compositionally biased region" description="Polar residues" evidence="1">
    <location>
        <begin position="422"/>
        <end position="438"/>
    </location>
</feature>
<dbReference type="EMBL" id="JAYKXP010000172">
    <property type="protein sequence ID" value="KAK7021326.1"/>
    <property type="molecule type" value="Genomic_DNA"/>
</dbReference>
<dbReference type="Proteomes" id="UP001383192">
    <property type="component" value="Unassembled WGS sequence"/>
</dbReference>
<feature type="compositionally biased region" description="Basic residues" evidence="1">
    <location>
        <begin position="281"/>
        <end position="290"/>
    </location>
</feature>
<organism evidence="2 3">
    <name type="scientific">Paramarasmius palmivorus</name>
    <dbReference type="NCBI Taxonomy" id="297713"/>
    <lineage>
        <taxon>Eukaryota</taxon>
        <taxon>Fungi</taxon>
        <taxon>Dikarya</taxon>
        <taxon>Basidiomycota</taxon>
        <taxon>Agaricomycotina</taxon>
        <taxon>Agaricomycetes</taxon>
        <taxon>Agaricomycetidae</taxon>
        <taxon>Agaricales</taxon>
        <taxon>Marasmiineae</taxon>
        <taxon>Marasmiaceae</taxon>
        <taxon>Paramarasmius</taxon>
    </lineage>
</organism>
<feature type="region of interest" description="Disordered" evidence="1">
    <location>
        <begin position="1"/>
        <end position="37"/>
    </location>
</feature>
<feature type="compositionally biased region" description="Basic and acidic residues" evidence="1">
    <location>
        <begin position="21"/>
        <end position="30"/>
    </location>
</feature>
<name>A0AAW0B632_9AGAR</name>
<feature type="compositionally biased region" description="Basic and acidic residues" evidence="1">
    <location>
        <begin position="345"/>
        <end position="369"/>
    </location>
</feature>
<feature type="region of interest" description="Disordered" evidence="1">
    <location>
        <begin position="418"/>
        <end position="461"/>
    </location>
</feature>
<feature type="compositionally biased region" description="Basic and acidic residues" evidence="1">
    <location>
        <begin position="259"/>
        <end position="272"/>
    </location>
</feature>
<evidence type="ECO:0000256" key="1">
    <source>
        <dbReference type="SAM" id="MobiDB-lite"/>
    </source>
</evidence>
<reference evidence="2 3" key="1">
    <citation type="submission" date="2024-01" db="EMBL/GenBank/DDBJ databases">
        <title>A draft genome for a cacao thread blight-causing isolate of Paramarasmius palmivorus.</title>
        <authorList>
            <person name="Baruah I.K."/>
            <person name="Bukari Y."/>
            <person name="Amoako-Attah I."/>
            <person name="Meinhardt L.W."/>
            <person name="Bailey B.A."/>
            <person name="Cohen S.P."/>
        </authorList>
    </citation>
    <scope>NUCLEOTIDE SEQUENCE [LARGE SCALE GENOMIC DNA]</scope>
    <source>
        <strain evidence="2 3">GH-12</strain>
    </source>
</reference>
<dbReference type="AlphaFoldDB" id="A0AAW0B632"/>
<feature type="region of interest" description="Disordered" evidence="1">
    <location>
        <begin position="225"/>
        <end position="379"/>
    </location>
</feature>
<feature type="region of interest" description="Disordered" evidence="1">
    <location>
        <begin position="61"/>
        <end position="94"/>
    </location>
</feature>
<sequence length="779" mass="84769">MLTVQSLRRSTGRSKATKNKGANDVEKDVMVPDVVETMSPPYTQRKVVEVSSESDEDVVVVSSREKGVTEREKYTRSRGSVVFQSEDSDSGESAVSVNRSIAPAVEPGLTVGRFGSVDVDRDVVVAVKDRKGGINKGKGRASQIVPVPSREPSPVNAWDEMDATLSDKGEAGAKERSVAVKRRIADGESASPSKVRVKDLTVSPRKSAIKENENVRVDNVTNVKRSSGRVKKPTYRMTEPEKPKTLLAKLDAAMAGEVGEDRASVSDRHSDTSYEPNASRMRVKSPRKSSRIAATASKAAESVSATNGHLTDTDDDLPSPLTAMSRSSDEQAEQSGVESRAGKGVPDDTERKSALDNEARGEDDIDHARSPSAVESVTPTRRIVAASVRETEALSAGRVVRGQVIDKQGSKIESEMVRLESAQKSASDSASGNGPSVFSGSVSMLDDSGDDDESSAGDNIAHIPTSAGSLLDADRVHPELVTLYNSMPLKRAKFIGYPNNESAFDGFTPVSYGYLLDVLIPRVRSKLVRSVLFEQYKDIKNISRVPLNNFARSWECVRVPYAEGNRPAAFLFTGVCSRSYVGQGREVGQSYVKQLHVRPIENDWEIMQGNIGTFFNDTLLHAPGRNGYIVFQTKRQGWTPRSSDRDYDRFASTPYSSPAKASSSRRVVQGEHDTVFSVFPSSPDIASVNILRGGAPPYRSFDDGMPLYDGRSVTGRKGFRFEANDWENYSSLPRYPFAEVSENTLVSVVFTLTGFRGNGATHHTVHFNGLFAIVLGSID</sequence>
<evidence type="ECO:0000313" key="3">
    <source>
        <dbReference type="Proteomes" id="UP001383192"/>
    </source>
</evidence>